<dbReference type="EMBL" id="CAKXZS010000011">
    <property type="protein sequence ID" value="CAH2397563.1"/>
    <property type="molecule type" value="Genomic_DNA"/>
</dbReference>
<dbReference type="RefSeq" id="WP_254024262.1">
    <property type="nucleotide sequence ID" value="NZ_CAKXZS010000011.1"/>
</dbReference>
<evidence type="ECO:0000256" key="2">
    <source>
        <dbReference type="ARBA" id="ARBA00022679"/>
    </source>
</evidence>
<evidence type="ECO:0000313" key="4">
    <source>
        <dbReference type="Proteomes" id="UP001152604"/>
    </source>
</evidence>
<dbReference type="Proteomes" id="UP001152604">
    <property type="component" value="Unassembled WGS sequence"/>
</dbReference>
<evidence type="ECO:0000256" key="1">
    <source>
        <dbReference type="ARBA" id="ARBA00022676"/>
    </source>
</evidence>
<reference evidence="3" key="1">
    <citation type="submission" date="2022-03" db="EMBL/GenBank/DDBJ databases">
        <authorList>
            <person name="Brunel B."/>
        </authorList>
    </citation>
    <scope>NUCLEOTIDE SEQUENCE</scope>
    <source>
        <strain evidence="3">STM4922sample</strain>
    </source>
</reference>
<accession>A0ABM9DM07</accession>
<organism evidence="3 4">
    <name type="scientific">Mesorhizobium ventifaucium</name>
    <dbReference type="NCBI Taxonomy" id="666020"/>
    <lineage>
        <taxon>Bacteria</taxon>
        <taxon>Pseudomonadati</taxon>
        <taxon>Pseudomonadota</taxon>
        <taxon>Alphaproteobacteria</taxon>
        <taxon>Hyphomicrobiales</taxon>
        <taxon>Phyllobacteriaceae</taxon>
        <taxon>Mesorhizobium</taxon>
    </lineage>
</organism>
<dbReference type="SUPFAM" id="SSF53756">
    <property type="entry name" value="UDP-Glycosyltransferase/glycogen phosphorylase"/>
    <property type="match status" value="1"/>
</dbReference>
<proteinExistence type="predicted"/>
<keyword evidence="4" id="KW-1185">Reference proteome</keyword>
<dbReference type="Gene3D" id="3.40.50.2000">
    <property type="entry name" value="Glycogen Phosphorylase B"/>
    <property type="match status" value="2"/>
</dbReference>
<sequence>MNILLASAHPYIPQISGGAQSSTHELAIEFIRRGHNVSVLSGLTADGLLGFSSRLKLKLLSQRYVVDNALGYAVFRSWFSWEVADEVAARLNANVVVLQSGYPVKIALALRKAKARLFIYLRNVELEDLGGDLRALKNVSYIANSRFTAKRYNDLFGIDAEMVHPLVRRENYETRSTRENVTFINPHPLKGLETALSIAERCPEIPFSFIETWTLSAEQKELLKQRIAALGNVTLRPGTKDMKSVYGKAKIVLAPSQWEEAFGRIAAEAHFSGIPVVGSSCGGLPEAIGPGGILVDREASVEEWISAIKRLWHDETYYAEKSAIARSYSNRPEMDRERQLDRLLHLFETPLELATI</sequence>
<name>A0ABM9DM07_9HYPH</name>
<comment type="caution">
    <text evidence="3">The sequence shown here is derived from an EMBL/GenBank/DDBJ whole genome shotgun (WGS) entry which is preliminary data.</text>
</comment>
<evidence type="ECO:0000313" key="3">
    <source>
        <dbReference type="EMBL" id="CAH2397563.1"/>
    </source>
</evidence>
<gene>
    <name evidence="3" type="ORF">MES4922_190297</name>
</gene>
<keyword evidence="1" id="KW-0328">Glycosyltransferase</keyword>
<dbReference type="PANTHER" id="PTHR12526:SF510">
    <property type="entry name" value="D-INOSITOL 3-PHOSPHATE GLYCOSYLTRANSFERASE"/>
    <property type="match status" value="1"/>
</dbReference>
<protein>
    <submittedName>
        <fullName evidence="3">Glycosyltransferase involved in cell wall bisynthesis</fullName>
    </submittedName>
</protein>
<keyword evidence="2" id="KW-0808">Transferase</keyword>
<dbReference type="PANTHER" id="PTHR12526">
    <property type="entry name" value="GLYCOSYLTRANSFERASE"/>
    <property type="match status" value="1"/>
</dbReference>
<dbReference type="Pfam" id="PF13692">
    <property type="entry name" value="Glyco_trans_1_4"/>
    <property type="match status" value="1"/>
</dbReference>